<name>A0ABV7TP24_9NEIS</name>
<organism evidence="2 3">
    <name type="scientific">Vogesella amnigena</name>
    <dbReference type="NCBI Taxonomy" id="1507449"/>
    <lineage>
        <taxon>Bacteria</taxon>
        <taxon>Pseudomonadati</taxon>
        <taxon>Pseudomonadota</taxon>
        <taxon>Betaproteobacteria</taxon>
        <taxon>Neisseriales</taxon>
        <taxon>Chromobacteriaceae</taxon>
        <taxon>Vogesella</taxon>
    </lineage>
</organism>
<reference evidence="3" key="1">
    <citation type="journal article" date="2019" name="Int. J. Syst. Evol. Microbiol.">
        <title>The Global Catalogue of Microorganisms (GCM) 10K type strain sequencing project: providing services to taxonomists for standard genome sequencing and annotation.</title>
        <authorList>
            <consortium name="The Broad Institute Genomics Platform"/>
            <consortium name="The Broad Institute Genome Sequencing Center for Infectious Disease"/>
            <person name="Wu L."/>
            <person name="Ma J."/>
        </authorList>
    </citation>
    <scope>NUCLEOTIDE SEQUENCE [LARGE SCALE GENOMIC DNA]</scope>
    <source>
        <strain evidence="3">KCTC 42195</strain>
    </source>
</reference>
<sequence length="187" mass="21504">MAALSELHLVKEHLLQFFSGHDWAEFQFSDGPLIKIAPWLKILRFAPGPQSSLWTYVTLGACTLREEENGIEFSVFVQDESPRFIELLTMTAYYHRNNLLGIGHTVPLGESWVDGSMCNCSLISLPYPLGAEFEICNTRTNHIHILWVLPITEKERDFKIKHGLEEMESKFESVALEYWNFKRASVV</sequence>
<comment type="caution">
    <text evidence="2">The sequence shown here is derived from an EMBL/GenBank/DDBJ whole genome shotgun (WGS) entry which is preliminary data.</text>
</comment>
<dbReference type="Pfam" id="PF05076">
    <property type="entry name" value="SUFU"/>
    <property type="match status" value="1"/>
</dbReference>
<evidence type="ECO:0000313" key="2">
    <source>
        <dbReference type="EMBL" id="MFC3625076.1"/>
    </source>
</evidence>
<feature type="domain" description="Suppressor of fused-like" evidence="1">
    <location>
        <begin position="40"/>
        <end position="173"/>
    </location>
</feature>
<gene>
    <name evidence="2" type="ORF">ACFOKJ_02820</name>
</gene>
<evidence type="ECO:0000313" key="3">
    <source>
        <dbReference type="Proteomes" id="UP001595636"/>
    </source>
</evidence>
<accession>A0ABV7TP24</accession>
<evidence type="ECO:0000259" key="1">
    <source>
        <dbReference type="Pfam" id="PF05076"/>
    </source>
</evidence>
<dbReference type="Proteomes" id="UP001595636">
    <property type="component" value="Unassembled WGS sequence"/>
</dbReference>
<protein>
    <submittedName>
        <fullName evidence="2">Suppressor of fused domain protein</fullName>
    </submittedName>
</protein>
<dbReference type="InterPro" id="IPR020941">
    <property type="entry name" value="SUFU-like_domain"/>
</dbReference>
<dbReference type="EMBL" id="JBHRYH010000005">
    <property type="protein sequence ID" value="MFC3625076.1"/>
    <property type="molecule type" value="Genomic_DNA"/>
</dbReference>
<keyword evidence="3" id="KW-1185">Reference proteome</keyword>
<proteinExistence type="predicted"/>
<dbReference type="RefSeq" id="WP_390276480.1">
    <property type="nucleotide sequence ID" value="NZ_JBHRYH010000005.1"/>
</dbReference>